<evidence type="ECO:0000256" key="6">
    <source>
        <dbReference type="ARBA" id="ARBA00023136"/>
    </source>
</evidence>
<dbReference type="PROSITE" id="PS51758">
    <property type="entry name" value="LETM1_RBD"/>
    <property type="match status" value="1"/>
</dbReference>
<feature type="non-terminal residue" evidence="9">
    <location>
        <position position="293"/>
    </location>
</feature>
<dbReference type="AlphaFoldDB" id="M2NMA7"/>
<evidence type="ECO:0000256" key="3">
    <source>
        <dbReference type="ARBA" id="ARBA00022792"/>
    </source>
</evidence>
<gene>
    <name evidence="9" type="ORF">BAUCODRAFT_57834</name>
</gene>
<dbReference type="HOGENOM" id="CLU_048915_2_0_1"/>
<dbReference type="KEGG" id="bcom:BAUCODRAFT_57834"/>
<sequence>KPTPSIANAALVAIESRSAIDPVNPPLSTLPPPLDLPTRNGDITFSYLWNLSRAYGGFYKEGVKAVWYNWRAARLLRERLAKEANVKDTDEAAMKGLLKRSEWQLLQRNDHDIGKLPLFGVMVLLFGEWLPLLVPFIPTAVPSTCRIPSQIRGMREKAEARRRVSFREGYPEPSKEQVVAAEESSAPWPTTTAPYVRSLLGRLRSDQLLHLSSTFDLHFRLWDWLQLPPSRFLMQRSLSKRLQYIAVDDRLLAQAGGAAKLTGPELERACEERGLDVLGRKDAVLRDNLTWWL</sequence>
<protein>
    <recommendedName>
        <fullName evidence="8">Letm1 RBD domain-containing protein</fullName>
    </recommendedName>
</protein>
<dbReference type="RefSeq" id="XP_007672816.1">
    <property type="nucleotide sequence ID" value="XM_007674626.1"/>
</dbReference>
<keyword evidence="3" id="KW-0999">Mitochondrion inner membrane</keyword>
<keyword evidence="10" id="KW-1185">Reference proteome</keyword>
<dbReference type="EMBL" id="KB445551">
    <property type="protein sequence ID" value="EMD00316.1"/>
    <property type="molecule type" value="Genomic_DNA"/>
</dbReference>
<accession>M2NMA7</accession>
<keyword evidence="6" id="KW-0472">Membrane</keyword>
<evidence type="ECO:0000256" key="7">
    <source>
        <dbReference type="PROSITE-ProRule" id="PRU01094"/>
    </source>
</evidence>
<dbReference type="PANTHER" id="PTHR14009">
    <property type="entry name" value="LEUCINE ZIPPER-EF-HAND CONTAINING TRANSMEMBRANE PROTEIN"/>
    <property type="match status" value="1"/>
</dbReference>
<evidence type="ECO:0000256" key="5">
    <source>
        <dbReference type="ARBA" id="ARBA00023128"/>
    </source>
</evidence>
<dbReference type="Proteomes" id="UP000011761">
    <property type="component" value="Unassembled WGS sequence"/>
</dbReference>
<evidence type="ECO:0000256" key="4">
    <source>
        <dbReference type="ARBA" id="ARBA00022989"/>
    </source>
</evidence>
<evidence type="ECO:0000313" key="9">
    <source>
        <dbReference type="EMBL" id="EMD00316.1"/>
    </source>
</evidence>
<dbReference type="GO" id="GO:0043022">
    <property type="term" value="F:ribosome binding"/>
    <property type="evidence" value="ECO:0007669"/>
    <property type="project" value="InterPro"/>
</dbReference>
<dbReference type="Pfam" id="PF07766">
    <property type="entry name" value="LETM1_RBD"/>
    <property type="match status" value="1"/>
</dbReference>
<keyword evidence="5 7" id="KW-0496">Mitochondrion</keyword>
<dbReference type="InterPro" id="IPR033122">
    <property type="entry name" value="LETM1-like_RBD"/>
</dbReference>
<dbReference type="GO" id="GO:0005743">
    <property type="term" value="C:mitochondrial inner membrane"/>
    <property type="evidence" value="ECO:0007669"/>
    <property type="project" value="UniProtKB-SubCell"/>
</dbReference>
<evidence type="ECO:0000256" key="2">
    <source>
        <dbReference type="ARBA" id="ARBA00022692"/>
    </source>
</evidence>
<feature type="domain" description="Letm1 RBD" evidence="8">
    <location>
        <begin position="119"/>
        <end position="293"/>
    </location>
</feature>
<dbReference type="STRING" id="717646.M2NMA7"/>
<keyword evidence="4" id="KW-1133">Transmembrane helix</keyword>
<dbReference type="GeneID" id="19115756"/>
<evidence type="ECO:0000259" key="8">
    <source>
        <dbReference type="PROSITE" id="PS51758"/>
    </source>
</evidence>
<dbReference type="InterPro" id="IPR044202">
    <property type="entry name" value="LETM1/MDM38-like"/>
</dbReference>
<name>M2NMA7_BAUPA</name>
<dbReference type="eggNOG" id="KOG1043">
    <property type="taxonomic scope" value="Eukaryota"/>
</dbReference>
<dbReference type="PANTHER" id="PTHR14009:SF6">
    <property type="entry name" value="LETM1 RBD DOMAIN-CONTAINING PROTEIN"/>
    <property type="match status" value="1"/>
</dbReference>
<keyword evidence="2" id="KW-0812">Transmembrane</keyword>
<dbReference type="OMA" id="HYVPKTF"/>
<organism evidence="9 10">
    <name type="scientific">Baudoinia panamericana (strain UAMH 10762)</name>
    <name type="common">Angels' share fungus</name>
    <name type="synonym">Baudoinia compniacensis (strain UAMH 10762)</name>
    <dbReference type="NCBI Taxonomy" id="717646"/>
    <lineage>
        <taxon>Eukaryota</taxon>
        <taxon>Fungi</taxon>
        <taxon>Dikarya</taxon>
        <taxon>Ascomycota</taxon>
        <taxon>Pezizomycotina</taxon>
        <taxon>Dothideomycetes</taxon>
        <taxon>Dothideomycetidae</taxon>
        <taxon>Mycosphaerellales</taxon>
        <taxon>Teratosphaeriaceae</taxon>
        <taxon>Baudoinia</taxon>
    </lineage>
</organism>
<dbReference type="GO" id="GO:0030003">
    <property type="term" value="P:intracellular monoatomic cation homeostasis"/>
    <property type="evidence" value="ECO:0007669"/>
    <property type="project" value="TreeGrafter"/>
</dbReference>
<feature type="non-terminal residue" evidence="9">
    <location>
        <position position="1"/>
    </location>
</feature>
<proteinExistence type="predicted"/>
<evidence type="ECO:0000313" key="10">
    <source>
        <dbReference type="Proteomes" id="UP000011761"/>
    </source>
</evidence>
<dbReference type="OrthoDB" id="73691at2759"/>
<comment type="subcellular location">
    <subcellularLocation>
        <location evidence="1">Mitochondrion inner membrane</location>
        <topology evidence="1">Single-pass membrane protein</topology>
    </subcellularLocation>
</comment>
<reference evidence="9 10" key="1">
    <citation type="journal article" date="2012" name="PLoS Pathog.">
        <title>Diverse lifestyles and strategies of plant pathogenesis encoded in the genomes of eighteen Dothideomycetes fungi.</title>
        <authorList>
            <person name="Ohm R.A."/>
            <person name="Feau N."/>
            <person name="Henrissat B."/>
            <person name="Schoch C.L."/>
            <person name="Horwitz B.A."/>
            <person name="Barry K.W."/>
            <person name="Condon B.J."/>
            <person name="Copeland A.C."/>
            <person name="Dhillon B."/>
            <person name="Glaser F."/>
            <person name="Hesse C.N."/>
            <person name="Kosti I."/>
            <person name="LaButti K."/>
            <person name="Lindquist E.A."/>
            <person name="Lucas S."/>
            <person name="Salamov A.A."/>
            <person name="Bradshaw R.E."/>
            <person name="Ciuffetti L."/>
            <person name="Hamelin R.C."/>
            <person name="Kema G.H.J."/>
            <person name="Lawrence C."/>
            <person name="Scott J.A."/>
            <person name="Spatafora J.W."/>
            <person name="Turgeon B.G."/>
            <person name="de Wit P.J.G.M."/>
            <person name="Zhong S."/>
            <person name="Goodwin S.B."/>
            <person name="Grigoriev I.V."/>
        </authorList>
    </citation>
    <scope>NUCLEOTIDE SEQUENCE [LARGE SCALE GENOMIC DNA]</scope>
    <source>
        <strain evidence="9 10">UAMH 10762</strain>
    </source>
</reference>
<evidence type="ECO:0000256" key="1">
    <source>
        <dbReference type="ARBA" id="ARBA00004434"/>
    </source>
</evidence>